<protein>
    <submittedName>
        <fullName evidence="1">Uncharacterized protein</fullName>
    </submittedName>
</protein>
<name>A0A2C6K8N9_9APIC</name>
<accession>A0A2C6K8N9</accession>
<reference evidence="1 2" key="1">
    <citation type="journal article" date="2017" name="Int. J. Parasitol.">
        <title>The genome of the protozoan parasite Cystoisospora suis and a reverse vaccinology approach to identify vaccine candidates.</title>
        <authorList>
            <person name="Palmieri N."/>
            <person name="Shrestha A."/>
            <person name="Ruttkowski B."/>
            <person name="Beck T."/>
            <person name="Vogl C."/>
            <person name="Tomley F."/>
            <person name="Blake D.P."/>
            <person name="Joachim A."/>
        </authorList>
    </citation>
    <scope>NUCLEOTIDE SEQUENCE [LARGE SCALE GENOMIC DNA]</scope>
    <source>
        <strain evidence="1 2">Wien I</strain>
    </source>
</reference>
<keyword evidence="2" id="KW-1185">Reference proteome</keyword>
<comment type="caution">
    <text evidence="1">The sequence shown here is derived from an EMBL/GenBank/DDBJ whole genome shotgun (WGS) entry which is preliminary data.</text>
</comment>
<dbReference type="GeneID" id="94428399"/>
<dbReference type="EMBL" id="MIGC01002402">
    <property type="protein sequence ID" value="PHJ21151.1"/>
    <property type="molecule type" value="Genomic_DNA"/>
</dbReference>
<organism evidence="1 2">
    <name type="scientific">Cystoisospora suis</name>
    <dbReference type="NCBI Taxonomy" id="483139"/>
    <lineage>
        <taxon>Eukaryota</taxon>
        <taxon>Sar</taxon>
        <taxon>Alveolata</taxon>
        <taxon>Apicomplexa</taxon>
        <taxon>Conoidasida</taxon>
        <taxon>Coccidia</taxon>
        <taxon>Eucoccidiorida</taxon>
        <taxon>Eimeriorina</taxon>
        <taxon>Sarcocystidae</taxon>
        <taxon>Cystoisospora</taxon>
    </lineage>
</organism>
<feature type="non-terminal residue" evidence="1">
    <location>
        <position position="1"/>
    </location>
</feature>
<gene>
    <name evidence="1" type="ORF">CSUI_005008</name>
</gene>
<dbReference type="VEuPathDB" id="ToxoDB:CSUI_005008"/>
<evidence type="ECO:0000313" key="1">
    <source>
        <dbReference type="EMBL" id="PHJ21151.1"/>
    </source>
</evidence>
<dbReference type="AlphaFoldDB" id="A0A2C6K8N9"/>
<proteinExistence type="predicted"/>
<dbReference type="Proteomes" id="UP000221165">
    <property type="component" value="Unassembled WGS sequence"/>
</dbReference>
<dbReference type="RefSeq" id="XP_067922835.1">
    <property type="nucleotide sequence ID" value="XM_068065188.1"/>
</dbReference>
<evidence type="ECO:0000313" key="2">
    <source>
        <dbReference type="Proteomes" id="UP000221165"/>
    </source>
</evidence>
<sequence>KEAEIDRRFNQTERERDECAYRWVDACLYKFVWIER</sequence>